<dbReference type="GO" id="GO:0031588">
    <property type="term" value="C:nucleotide-activated protein kinase complex"/>
    <property type="evidence" value="ECO:0007669"/>
    <property type="project" value="TreeGrafter"/>
</dbReference>
<dbReference type="GO" id="GO:0005737">
    <property type="term" value="C:cytoplasm"/>
    <property type="evidence" value="ECO:0007669"/>
    <property type="project" value="TreeGrafter"/>
</dbReference>
<dbReference type="OrthoDB" id="5873279at2759"/>
<dbReference type="EMBL" id="KE504198">
    <property type="protein sequence ID" value="EPS95857.1"/>
    <property type="molecule type" value="Genomic_DNA"/>
</dbReference>
<feature type="region of interest" description="Disordered" evidence="2">
    <location>
        <begin position="267"/>
        <end position="433"/>
    </location>
</feature>
<feature type="compositionally biased region" description="Low complexity" evidence="2">
    <location>
        <begin position="170"/>
        <end position="179"/>
    </location>
</feature>
<feature type="compositionally biased region" description="Low complexity" evidence="2">
    <location>
        <begin position="132"/>
        <end position="146"/>
    </location>
</feature>
<dbReference type="SUPFAM" id="SSF81296">
    <property type="entry name" value="E set domains"/>
    <property type="match status" value="1"/>
</dbReference>
<comment type="similarity">
    <text evidence="1">Belongs to the CRP1/MDG1 family.</text>
</comment>
<dbReference type="Pfam" id="PF16561">
    <property type="entry name" value="AMPK1_CBM"/>
    <property type="match status" value="1"/>
</dbReference>
<feature type="compositionally biased region" description="Pro residues" evidence="2">
    <location>
        <begin position="160"/>
        <end position="169"/>
    </location>
</feature>
<evidence type="ECO:0000313" key="5">
    <source>
        <dbReference type="Proteomes" id="UP000015241"/>
    </source>
</evidence>
<dbReference type="InterPro" id="IPR032640">
    <property type="entry name" value="AMPK1_CBM"/>
</dbReference>
<dbReference type="GO" id="GO:0007165">
    <property type="term" value="P:signal transduction"/>
    <property type="evidence" value="ECO:0007669"/>
    <property type="project" value="TreeGrafter"/>
</dbReference>
<dbReference type="CDD" id="cd02859">
    <property type="entry name" value="E_set_AMPKbeta_like_N"/>
    <property type="match status" value="1"/>
</dbReference>
<dbReference type="AlphaFoldDB" id="S8DTD3"/>
<sequence length="433" mass="43878">MAEQLHEIIFRWPSINAQDVIVTGTFDGWSSSTHLARTASGFEGSAHVPFGAKVAYKYIVDGRWTTADGQPTETDPIGNVNNVYSAPAAPPPAPAPVSEPDEAESQGIVAAVKDTAAGLAQAASELVEQIAPSVSTPTPATEAPAPASDPEPTPAASVPEPIPAAPEPAAPAITTEPTVDPVTPSAVLPASEAAAPKQASTVFIHVLPLMPTPVEGAAVARAPVAEANGGAENGPSTHELGAPVKAVEGQGIVSAEKEEAKLTVNGTSEEAVTPAVNGTPEEAVTPAVNGTSEGTKPIPNGTEESKPAVNGTTHEAKPTPTLNGTPTKEPATNGASPTTPVPVPASPSPSSIRSKKMRFPSLSARHSRRSSASATELGEAPGSPGQSREKLDTHASRAAAGETVRRKRTSIFGKIKGIFDSPQANGHAKTNGA</sequence>
<dbReference type="PANTHER" id="PTHR10343">
    <property type="entry name" value="5'-AMP-ACTIVATED PROTEIN KINASE , BETA SUBUNIT"/>
    <property type="match status" value="1"/>
</dbReference>
<accession>S8DTD3</accession>
<keyword evidence="5" id="KW-1185">Reference proteome</keyword>
<feature type="compositionally biased region" description="Pro residues" evidence="2">
    <location>
        <begin position="88"/>
        <end position="97"/>
    </location>
</feature>
<feature type="domain" description="AMP-activated protein kinase glycogen-binding" evidence="3">
    <location>
        <begin position="8"/>
        <end position="85"/>
    </location>
</feature>
<dbReference type="GO" id="GO:0005634">
    <property type="term" value="C:nucleus"/>
    <property type="evidence" value="ECO:0007669"/>
    <property type="project" value="TreeGrafter"/>
</dbReference>
<reference evidence="4 5" key="1">
    <citation type="journal article" date="2012" name="Science">
        <title>The Paleozoic origin of enzymatic lignin decomposition reconstructed from 31 fungal genomes.</title>
        <authorList>
            <person name="Floudas D."/>
            <person name="Binder M."/>
            <person name="Riley R."/>
            <person name="Barry K."/>
            <person name="Blanchette R.A."/>
            <person name="Henrissat B."/>
            <person name="Martinez A.T."/>
            <person name="Otillar R."/>
            <person name="Spatafora J.W."/>
            <person name="Yadav J.S."/>
            <person name="Aerts A."/>
            <person name="Benoit I."/>
            <person name="Boyd A."/>
            <person name="Carlson A."/>
            <person name="Copeland A."/>
            <person name="Coutinho P.M."/>
            <person name="de Vries R.P."/>
            <person name="Ferreira P."/>
            <person name="Findley K."/>
            <person name="Foster B."/>
            <person name="Gaskell J."/>
            <person name="Glotzer D."/>
            <person name="Gorecki P."/>
            <person name="Heitman J."/>
            <person name="Hesse C."/>
            <person name="Hori C."/>
            <person name="Igarashi K."/>
            <person name="Jurgens J.A."/>
            <person name="Kallen N."/>
            <person name="Kersten P."/>
            <person name="Kohler A."/>
            <person name="Kuees U."/>
            <person name="Kumar T.K.A."/>
            <person name="Kuo A."/>
            <person name="LaButti K."/>
            <person name="Larrondo L.F."/>
            <person name="Lindquist E."/>
            <person name="Ling A."/>
            <person name="Lombard V."/>
            <person name="Lucas S."/>
            <person name="Lundell T."/>
            <person name="Martin R."/>
            <person name="McLaughlin D.J."/>
            <person name="Morgenstern I."/>
            <person name="Morin E."/>
            <person name="Murat C."/>
            <person name="Nagy L.G."/>
            <person name="Nolan M."/>
            <person name="Ohm R.A."/>
            <person name="Patyshakuliyeva A."/>
            <person name="Rokas A."/>
            <person name="Ruiz-Duenas F.J."/>
            <person name="Sabat G."/>
            <person name="Salamov A."/>
            <person name="Samejima M."/>
            <person name="Schmutz J."/>
            <person name="Slot J.C."/>
            <person name="St John F."/>
            <person name="Stenlid J."/>
            <person name="Sun H."/>
            <person name="Sun S."/>
            <person name="Syed K."/>
            <person name="Tsang A."/>
            <person name="Wiebenga A."/>
            <person name="Young D."/>
            <person name="Pisabarro A."/>
            <person name="Eastwood D.C."/>
            <person name="Martin F."/>
            <person name="Cullen D."/>
            <person name="Grigoriev I.V."/>
            <person name="Hibbett D.S."/>
        </authorList>
    </citation>
    <scope>NUCLEOTIDE SEQUENCE</scope>
    <source>
        <strain evidence="5">FP-58527</strain>
    </source>
</reference>
<feature type="region of interest" description="Disordered" evidence="2">
    <location>
        <begin position="132"/>
        <end position="184"/>
    </location>
</feature>
<dbReference type="STRING" id="743788.S8DTD3"/>
<dbReference type="InterPro" id="IPR013783">
    <property type="entry name" value="Ig-like_fold"/>
</dbReference>
<dbReference type="InParanoid" id="S8DTD3"/>
<dbReference type="HOGENOM" id="CLU_584086_0_0_1"/>
<dbReference type="InterPro" id="IPR014756">
    <property type="entry name" value="Ig_E-set"/>
</dbReference>
<dbReference type="PANTHER" id="PTHR10343:SF81">
    <property type="entry name" value="CRUCIFORM DNA-RECOGNIZING PROTEIN 1-RELATED"/>
    <property type="match status" value="1"/>
</dbReference>
<dbReference type="Gene3D" id="2.60.40.10">
    <property type="entry name" value="Immunoglobulins"/>
    <property type="match status" value="1"/>
</dbReference>
<evidence type="ECO:0000256" key="2">
    <source>
        <dbReference type="SAM" id="MobiDB-lite"/>
    </source>
</evidence>
<evidence type="ECO:0000259" key="3">
    <source>
        <dbReference type="Pfam" id="PF16561"/>
    </source>
</evidence>
<dbReference type="eggNOG" id="KOG1616">
    <property type="taxonomic scope" value="Eukaryota"/>
</dbReference>
<feature type="region of interest" description="Disordered" evidence="2">
    <location>
        <begin position="84"/>
        <end position="105"/>
    </location>
</feature>
<dbReference type="Proteomes" id="UP000015241">
    <property type="component" value="Unassembled WGS sequence"/>
</dbReference>
<organism evidence="4 5">
    <name type="scientific">Fomitopsis schrenkii</name>
    <name type="common">Brown rot fungus</name>
    <dbReference type="NCBI Taxonomy" id="2126942"/>
    <lineage>
        <taxon>Eukaryota</taxon>
        <taxon>Fungi</taxon>
        <taxon>Dikarya</taxon>
        <taxon>Basidiomycota</taxon>
        <taxon>Agaricomycotina</taxon>
        <taxon>Agaricomycetes</taxon>
        <taxon>Polyporales</taxon>
        <taxon>Fomitopsis</taxon>
    </lineage>
</organism>
<dbReference type="InterPro" id="IPR050827">
    <property type="entry name" value="CRP1_MDG1_kinase"/>
</dbReference>
<dbReference type="GO" id="GO:0019901">
    <property type="term" value="F:protein kinase binding"/>
    <property type="evidence" value="ECO:0007669"/>
    <property type="project" value="TreeGrafter"/>
</dbReference>
<proteinExistence type="inferred from homology"/>
<evidence type="ECO:0000256" key="1">
    <source>
        <dbReference type="ARBA" id="ARBA00038216"/>
    </source>
</evidence>
<protein>
    <recommendedName>
        <fullName evidence="3">AMP-activated protein kinase glycogen-binding domain-containing protein</fullName>
    </recommendedName>
</protein>
<gene>
    <name evidence="4" type="ORF">FOMPIDRAFT_100025</name>
</gene>
<evidence type="ECO:0000313" key="4">
    <source>
        <dbReference type="EMBL" id="EPS95857.1"/>
    </source>
</evidence>
<name>S8DTD3_FOMSC</name>